<dbReference type="EMBL" id="CAJVPW010030569">
    <property type="protein sequence ID" value="CAG8724452.1"/>
    <property type="molecule type" value="Genomic_DNA"/>
</dbReference>
<organism evidence="1 2">
    <name type="scientific">Cetraspora pellucida</name>
    <dbReference type="NCBI Taxonomy" id="1433469"/>
    <lineage>
        <taxon>Eukaryota</taxon>
        <taxon>Fungi</taxon>
        <taxon>Fungi incertae sedis</taxon>
        <taxon>Mucoromycota</taxon>
        <taxon>Glomeromycotina</taxon>
        <taxon>Glomeromycetes</taxon>
        <taxon>Diversisporales</taxon>
        <taxon>Gigasporaceae</taxon>
        <taxon>Cetraspora</taxon>
    </lineage>
</organism>
<reference evidence="1" key="1">
    <citation type="submission" date="2021-06" db="EMBL/GenBank/DDBJ databases">
        <authorList>
            <person name="Kallberg Y."/>
            <person name="Tangrot J."/>
            <person name="Rosling A."/>
        </authorList>
    </citation>
    <scope>NUCLEOTIDE SEQUENCE</scope>
    <source>
        <strain evidence="1">28 12/20/2015</strain>
    </source>
</reference>
<name>A0ACA9PVB3_9GLOM</name>
<evidence type="ECO:0000313" key="1">
    <source>
        <dbReference type="EMBL" id="CAG8724452.1"/>
    </source>
</evidence>
<gene>
    <name evidence="1" type="ORF">SPELUC_LOCUS12663</name>
</gene>
<dbReference type="Proteomes" id="UP000789366">
    <property type="component" value="Unassembled WGS sequence"/>
</dbReference>
<evidence type="ECO:0000313" key="2">
    <source>
        <dbReference type="Proteomes" id="UP000789366"/>
    </source>
</evidence>
<sequence>EVDITGAANTESRRNNLHYLQEMDGHNHLPDATRSEVVKAVTEIKKRASESREKPIQLIQNSMANISENVQPFMPSLDALRQIIFRSKPIEKIPQSHNVLEINIPSSLCVTLN</sequence>
<proteinExistence type="predicted"/>
<accession>A0ACA9PVB3</accession>
<feature type="non-terminal residue" evidence="1">
    <location>
        <position position="1"/>
    </location>
</feature>
<feature type="non-terminal residue" evidence="1">
    <location>
        <position position="113"/>
    </location>
</feature>
<protein>
    <submittedName>
        <fullName evidence="1">14253_t:CDS:1</fullName>
    </submittedName>
</protein>
<keyword evidence="2" id="KW-1185">Reference proteome</keyword>
<comment type="caution">
    <text evidence="1">The sequence shown here is derived from an EMBL/GenBank/DDBJ whole genome shotgun (WGS) entry which is preliminary data.</text>
</comment>